<dbReference type="InterPro" id="IPR008571">
    <property type="entry name" value="HerA-like"/>
</dbReference>
<dbReference type="InterPro" id="IPR027417">
    <property type="entry name" value="P-loop_NTPase"/>
</dbReference>
<accession>A0A7C8I6N5</accession>
<evidence type="ECO:0008006" key="3">
    <source>
        <dbReference type="Google" id="ProtNLM"/>
    </source>
</evidence>
<dbReference type="Proteomes" id="UP000481861">
    <property type="component" value="Unassembled WGS sequence"/>
</dbReference>
<protein>
    <recommendedName>
        <fullName evidence="3">AAA+ ATPase domain-containing protein</fullName>
    </recommendedName>
</protein>
<evidence type="ECO:0000313" key="2">
    <source>
        <dbReference type="Proteomes" id="UP000481861"/>
    </source>
</evidence>
<keyword evidence="2" id="KW-1185">Reference proteome</keyword>
<dbReference type="Gene3D" id="3.40.50.300">
    <property type="entry name" value="P-loop containing nucleotide triphosphate hydrolases"/>
    <property type="match status" value="1"/>
</dbReference>
<reference evidence="1 2" key="1">
    <citation type="submission" date="2020-01" db="EMBL/GenBank/DDBJ databases">
        <authorList>
            <consortium name="DOE Joint Genome Institute"/>
            <person name="Haridas S."/>
            <person name="Albert R."/>
            <person name="Binder M."/>
            <person name="Bloem J."/>
            <person name="Labutti K."/>
            <person name="Salamov A."/>
            <person name="Andreopoulos B."/>
            <person name="Baker S.E."/>
            <person name="Barry K."/>
            <person name="Bills G."/>
            <person name="Bluhm B.H."/>
            <person name="Cannon C."/>
            <person name="Castanera R."/>
            <person name="Culley D.E."/>
            <person name="Daum C."/>
            <person name="Ezra D."/>
            <person name="Gonzalez J.B."/>
            <person name="Henrissat B."/>
            <person name="Kuo A."/>
            <person name="Liang C."/>
            <person name="Lipzen A."/>
            <person name="Lutzoni F."/>
            <person name="Magnuson J."/>
            <person name="Mondo S."/>
            <person name="Nolan M."/>
            <person name="Ohm R."/>
            <person name="Pangilinan J."/>
            <person name="Park H.-J.H."/>
            <person name="Ramirez L."/>
            <person name="Alfaro M."/>
            <person name="Sun H."/>
            <person name="Tritt A."/>
            <person name="Yoshinaga Y."/>
            <person name="Zwiers L.-H.L."/>
            <person name="Turgeon B.G."/>
            <person name="Goodwin S.B."/>
            <person name="Spatafora J.W."/>
            <person name="Crous P.W."/>
            <person name="Grigoriev I.V."/>
        </authorList>
    </citation>
    <scope>NUCLEOTIDE SEQUENCE [LARGE SCALE GENOMIC DNA]</scope>
    <source>
        <strain evidence="1 2">CBS 611.86</strain>
    </source>
</reference>
<dbReference type="PANTHER" id="PTHR42957">
    <property type="entry name" value="HELICASE MJ1565-RELATED"/>
    <property type="match status" value="1"/>
</dbReference>
<comment type="caution">
    <text evidence="1">The sequence shown here is derived from an EMBL/GenBank/DDBJ whole genome shotgun (WGS) entry which is preliminary data.</text>
</comment>
<dbReference type="AlphaFoldDB" id="A0A7C8I6N5"/>
<dbReference type="PANTHER" id="PTHR42957:SF1">
    <property type="entry name" value="HELICASE MJ1565-RELATED"/>
    <property type="match status" value="1"/>
</dbReference>
<organism evidence="1 2">
    <name type="scientific">Massariosphaeria phaeospora</name>
    <dbReference type="NCBI Taxonomy" id="100035"/>
    <lineage>
        <taxon>Eukaryota</taxon>
        <taxon>Fungi</taxon>
        <taxon>Dikarya</taxon>
        <taxon>Ascomycota</taxon>
        <taxon>Pezizomycotina</taxon>
        <taxon>Dothideomycetes</taxon>
        <taxon>Pleosporomycetidae</taxon>
        <taxon>Pleosporales</taxon>
        <taxon>Pleosporales incertae sedis</taxon>
        <taxon>Massariosphaeria</taxon>
    </lineage>
</organism>
<dbReference type="OrthoDB" id="2316594at2759"/>
<name>A0A7C8I6N5_9PLEO</name>
<evidence type="ECO:0000313" key="1">
    <source>
        <dbReference type="EMBL" id="KAF2868573.1"/>
    </source>
</evidence>
<proteinExistence type="predicted"/>
<sequence>MRGPDFEQIDVLLADKTVVGADFDDRSGGIDAEIRHAPLISGDMIMKSSSELLPQYGFLGSHSTGNVESPESKVFLNTNVPFSAFICGVQGSGKSHTTSCILENALLPSRHLGRLENPVSALVFSYGDFSSGGVGFSISEAAFLAGPNAAFPGHSRVKKITVLTSPTNNAIRKRYERLPNVRAIPFTLDPRSLDIGNMLTLMAVNESAATPLYMAKIESILRDMARESEDSVFDYLEFKERLKLCEFMPAQSVALEQRLGVLESFLDMSGNAPQPKFRPGEVTIIDLSCPFVSANTACILFKICLQRYLQSQASGKMVVLDEAHKYMLNVPGARLLNDYLVSIIRLQRHYGARVVISTQEPTLLTDLIALCSVTVIHRFTSPEWYNALRKHISIAADDKHETLRRIETLTTGTALVYSSNAVLGKTEDGFLIKGDGRLLKLDIRKRVTSDGGQSVMSV</sequence>
<dbReference type="SUPFAM" id="SSF52540">
    <property type="entry name" value="P-loop containing nucleoside triphosphate hydrolases"/>
    <property type="match status" value="1"/>
</dbReference>
<dbReference type="EMBL" id="JAADJZ010000018">
    <property type="protein sequence ID" value="KAF2868573.1"/>
    <property type="molecule type" value="Genomic_DNA"/>
</dbReference>
<gene>
    <name evidence="1" type="ORF">BDV95DRAFT_500042</name>
</gene>